<reference evidence="1" key="1">
    <citation type="journal article" date="2020" name="Nature">
        <title>Giant virus diversity and host interactions through global metagenomics.</title>
        <authorList>
            <person name="Schulz F."/>
            <person name="Roux S."/>
            <person name="Paez-Espino D."/>
            <person name="Jungbluth S."/>
            <person name="Walsh D.A."/>
            <person name="Denef V.J."/>
            <person name="McMahon K.D."/>
            <person name="Konstantinidis K.T."/>
            <person name="Eloe-Fadrosh E.A."/>
            <person name="Kyrpides N.C."/>
            <person name="Woyke T."/>
        </authorList>
    </citation>
    <scope>NUCLEOTIDE SEQUENCE</scope>
    <source>
        <strain evidence="1">GVMAG-M-3300023179-2</strain>
    </source>
</reference>
<organism evidence="1">
    <name type="scientific">viral metagenome</name>
    <dbReference type="NCBI Taxonomy" id="1070528"/>
    <lineage>
        <taxon>unclassified sequences</taxon>
        <taxon>metagenomes</taxon>
        <taxon>organismal metagenomes</taxon>
    </lineage>
</organism>
<proteinExistence type="predicted"/>
<sequence>MIYNTWFDILCLINIEPIMEYDNYYKIERINDNLTIENWYNKVNKILIKKLYSLIYDYDHIILDKLIDRSDLLYPSENREITCYNTNNAAPSNCEFQQSSNSELNILPTQINKIILKIILPENFIANNISYINTVSYNYFDNEYLKNTPIEVTINAYNNEILINYTTDNYLFSNIKSIHDGIYKLLTEINVNNIIIKN</sequence>
<dbReference type="AlphaFoldDB" id="A0A6C0EE75"/>
<evidence type="ECO:0000313" key="1">
    <source>
        <dbReference type="EMBL" id="QHT26703.1"/>
    </source>
</evidence>
<accession>A0A6C0EE75</accession>
<dbReference type="EMBL" id="MN739800">
    <property type="protein sequence ID" value="QHT26703.1"/>
    <property type="molecule type" value="Genomic_DNA"/>
</dbReference>
<protein>
    <submittedName>
        <fullName evidence="1">Uncharacterized protein</fullName>
    </submittedName>
</protein>
<name>A0A6C0EE75_9ZZZZ</name>